<protein>
    <submittedName>
        <fullName evidence="1">Type II toxin-antitoxin system HicB family antitoxin</fullName>
    </submittedName>
</protein>
<gene>
    <name evidence="1" type="ORF">P0O24_02720</name>
</gene>
<dbReference type="SUPFAM" id="SSF143100">
    <property type="entry name" value="TTHA1013/TTHA0281-like"/>
    <property type="match status" value="1"/>
</dbReference>
<name>A0ABT5XCV9_9EURY</name>
<organism evidence="1 2">
    <name type="scientific">Candidatus Methanocrinis alkalitolerans</name>
    <dbReference type="NCBI Taxonomy" id="3033395"/>
    <lineage>
        <taxon>Archaea</taxon>
        <taxon>Methanobacteriati</taxon>
        <taxon>Methanobacteriota</taxon>
        <taxon>Stenosarchaea group</taxon>
        <taxon>Methanomicrobia</taxon>
        <taxon>Methanotrichales</taxon>
        <taxon>Methanotrichaceae</taxon>
        <taxon>Methanocrinis</taxon>
    </lineage>
</organism>
<evidence type="ECO:0000313" key="1">
    <source>
        <dbReference type="EMBL" id="MDF0592495.1"/>
    </source>
</evidence>
<sequence>MTDRKMTGLNLAASLNLTATIWEEDGAYVSKCSELEVASWGGTPEKALENLKEAVELYLENAGELGIIDPGAHRLLNRSATFGRS</sequence>
<dbReference type="InterPro" id="IPR035069">
    <property type="entry name" value="TTHA1013/TTHA0281-like"/>
</dbReference>
<proteinExistence type="predicted"/>
<accession>A0ABT5XCV9</accession>
<dbReference type="Proteomes" id="UP001215956">
    <property type="component" value="Unassembled WGS sequence"/>
</dbReference>
<dbReference type="EMBL" id="JARFPL010000006">
    <property type="protein sequence ID" value="MDF0592495.1"/>
    <property type="molecule type" value="Genomic_DNA"/>
</dbReference>
<dbReference type="Gene3D" id="3.30.160.250">
    <property type="match status" value="1"/>
</dbReference>
<reference evidence="1 2" key="1">
    <citation type="submission" date="2023-03" db="EMBL/GenBank/DDBJ databases">
        <title>Whole genome sequencing of Methanotrichaceae archaeon M04Ac.</title>
        <authorList>
            <person name="Khomyakova M.A."/>
            <person name="Merkel A.Y."/>
            <person name="Slobodkin A.I."/>
        </authorList>
    </citation>
    <scope>NUCLEOTIDE SEQUENCE [LARGE SCALE GENOMIC DNA]</scope>
    <source>
        <strain evidence="1 2">M04Ac</strain>
    </source>
</reference>
<evidence type="ECO:0000313" key="2">
    <source>
        <dbReference type="Proteomes" id="UP001215956"/>
    </source>
</evidence>
<dbReference type="RefSeq" id="WP_316968204.1">
    <property type="nucleotide sequence ID" value="NZ_JARFPL010000006.1"/>
</dbReference>
<comment type="caution">
    <text evidence="1">The sequence shown here is derived from an EMBL/GenBank/DDBJ whole genome shotgun (WGS) entry which is preliminary data.</text>
</comment>
<keyword evidence="2" id="KW-1185">Reference proteome</keyword>